<comment type="caution">
    <text evidence="2">The sequence shown here is derived from an EMBL/GenBank/DDBJ whole genome shotgun (WGS) entry which is preliminary data.</text>
</comment>
<gene>
    <name evidence="2" type="ORF">FMUND_15075</name>
</gene>
<evidence type="ECO:0000313" key="2">
    <source>
        <dbReference type="EMBL" id="KAF5698511.1"/>
    </source>
</evidence>
<feature type="transmembrane region" description="Helical" evidence="1">
    <location>
        <begin position="218"/>
        <end position="236"/>
    </location>
</feature>
<sequence length="690" mass="78812">MAASAKPLLLNSDTELDSLSRSLPRICEYKPSTNESSISKAFKDAFQDLISLGRRNRRDDQPVERRLIWHVFWISSWNLSVLALLISLCLFPMYLSDEETPCQPDGEFRFKGRDEFIGFNWWAARGFFQITLGWGRLDFGAAKLIDVVWDLIVGRGGQTVMALVSWRVFAEYLQVSLTTKPATYSTVWLIRFRKENSAFAIWKLASGFFKIGLASKKAMCFMIWTALVILAFPTFASSMTGYTPYNKAYVNSTTGKLVQFSEVLPVAYVIRDGDRVDGLSKDYPVLWKGNSTTAPGDSSVSLFDMCDDWNNVTDTSCELQRDVSNYTQLYGFEAKSRNKTQSKRKTYFRNQTLDWPPLNITAFYLPEEPFYWNWTANRTEMHAMYSSIEEINSHPYGNRSKSTFLIEDELYNYKELQAAGICQPMKGGESIEYQWGFSFLQLFVMTSLLHLWSIGLVILWTTAHLTLKRNNLTTSSEGWKGLLEITDSLKVQLESAGIILNALTDKELDDEIQLLLTGGPISTSAGESEPETPLSQGYFSIWKWMWKHKWRLFKGSFFVIIISLENILRASGLLFGFGLDKMLFWMAVVSYTIASLIVACCLGSTHRQRLFTFLTAIVLCFPFFWYTYKERDLVLPGLCLGACLALLFGSSRGSRAVLFVIPVLCNYFPVLGYFISRIKEYQRTASEYPY</sequence>
<keyword evidence="1" id="KW-0812">Transmembrane</keyword>
<feature type="transmembrane region" description="Helical" evidence="1">
    <location>
        <begin position="583"/>
        <end position="603"/>
    </location>
</feature>
<accession>A0A8H5XRZ2</accession>
<evidence type="ECO:0000313" key="3">
    <source>
        <dbReference type="Proteomes" id="UP000544331"/>
    </source>
</evidence>
<feature type="transmembrane region" description="Helical" evidence="1">
    <location>
        <begin position="656"/>
        <end position="675"/>
    </location>
</feature>
<keyword evidence="1" id="KW-0472">Membrane</keyword>
<organism evidence="2 3">
    <name type="scientific">Fusarium mundagurra</name>
    <dbReference type="NCBI Taxonomy" id="1567541"/>
    <lineage>
        <taxon>Eukaryota</taxon>
        <taxon>Fungi</taxon>
        <taxon>Dikarya</taxon>
        <taxon>Ascomycota</taxon>
        <taxon>Pezizomycotina</taxon>
        <taxon>Sordariomycetes</taxon>
        <taxon>Hypocreomycetidae</taxon>
        <taxon>Hypocreales</taxon>
        <taxon>Nectriaceae</taxon>
        <taxon>Fusarium</taxon>
        <taxon>Fusarium fujikuroi species complex</taxon>
    </lineage>
</organism>
<feature type="transmembrane region" description="Helical" evidence="1">
    <location>
        <begin position="552"/>
        <end position="577"/>
    </location>
</feature>
<feature type="transmembrane region" description="Helical" evidence="1">
    <location>
        <begin position="633"/>
        <end position="649"/>
    </location>
</feature>
<dbReference type="OrthoDB" id="3903561at2759"/>
<keyword evidence="1" id="KW-1133">Transmembrane helix</keyword>
<proteinExistence type="predicted"/>
<dbReference type="AlphaFoldDB" id="A0A8H5XRZ2"/>
<dbReference type="Proteomes" id="UP000544331">
    <property type="component" value="Unassembled WGS sequence"/>
</dbReference>
<evidence type="ECO:0000256" key="1">
    <source>
        <dbReference type="SAM" id="Phobius"/>
    </source>
</evidence>
<protein>
    <submittedName>
        <fullName evidence="2">Uncharacterized protein</fullName>
    </submittedName>
</protein>
<feature type="transmembrane region" description="Helical" evidence="1">
    <location>
        <begin position="610"/>
        <end position="627"/>
    </location>
</feature>
<name>A0A8H5XRZ2_9HYPO</name>
<dbReference type="EMBL" id="JAAOAN010000898">
    <property type="protein sequence ID" value="KAF5698511.1"/>
    <property type="molecule type" value="Genomic_DNA"/>
</dbReference>
<feature type="transmembrane region" description="Helical" evidence="1">
    <location>
        <begin position="435"/>
        <end position="460"/>
    </location>
</feature>
<reference evidence="2 3" key="1">
    <citation type="submission" date="2020-05" db="EMBL/GenBank/DDBJ databases">
        <title>Identification and distribution of gene clusters putatively required for synthesis of sphingolipid metabolism inhibitors in phylogenetically diverse species of the filamentous fungus Fusarium.</title>
        <authorList>
            <person name="Kim H.-S."/>
            <person name="Busman M."/>
            <person name="Brown D.W."/>
            <person name="Divon H."/>
            <person name="Uhlig S."/>
            <person name="Proctor R.H."/>
        </authorList>
    </citation>
    <scope>NUCLEOTIDE SEQUENCE [LARGE SCALE GENOMIC DNA]</scope>
    <source>
        <strain evidence="2 3">NRRL 66235</strain>
    </source>
</reference>
<keyword evidence="3" id="KW-1185">Reference proteome</keyword>
<feature type="transmembrane region" description="Helical" evidence="1">
    <location>
        <begin position="67"/>
        <end position="91"/>
    </location>
</feature>